<evidence type="ECO:0000313" key="1">
    <source>
        <dbReference type="EnsemblPlants" id="AVESA.00010b.r2.5AG0856220.1.CDS"/>
    </source>
</evidence>
<reference evidence="1" key="1">
    <citation type="submission" date="2021-05" db="EMBL/GenBank/DDBJ databases">
        <authorList>
            <person name="Scholz U."/>
            <person name="Mascher M."/>
            <person name="Fiebig A."/>
        </authorList>
    </citation>
    <scope>NUCLEOTIDE SEQUENCE [LARGE SCALE GENOMIC DNA]</scope>
</reference>
<sequence>MLTRWWVSIAAMLLLSSPVVAGDLPMTIGLPGCNTTCGKVSVPYPFGIGPDMCYFPGFKLTCDHGSNPARLLLGDGGANAFEVIDISLEDVMVRVVSHMNGGQWSLGGGGLPYILKPDSNEFILAGCDVQATLLGNGSIVSGCVSFCATIMEVGGRYTQYDRPNGADPNPKICSNLGCCQSPVVIGSSSYAVELKQLNNSVRNDSRVTVLIAEVGWFDPMTFFDLGHDSFTELASRAHVVLQWMMTHGDTDSDIDTRACPDDAALSVCKSANSYCRLESYWTVTGFSCHCMEGYQGNPYLTGGCQDIKECDWKEKHGCFGDCVELHGSFKCRCPEGTRGDYTMPGGCVKSVDTIAGNLGLIIGLSVASGPCILLLVLGALQIIHDLKQHKARKLRRKFFSQNRGQLLKQLVSHRTDIAERMLISLEELEKATNNFDQARRLGGGGHGTVYKGILSDLHVVAIKKSNINVKREIDEFINEVAILSQINHRNIVKLRGCCLETEVPLLAYEFISNGTLTDYLHTEEPRSLPWKDRLRIMTDMSKALAYLHSAVSVPVIHRDIKPSNILLDDTLTAKVSDFGASRYVSVDQAGPTTAVQGTIGYLDPMYYYQGRLTENSDVYSFGVLLVELLTRRKPSLYRSSEGDGLVTRFLTLLAEGNLSEILDPQVVKEGCGMVDEVASVAASCIKLKAEERPTMRQVEMALEALQVSKEHVAELIEETDNMKYAATDCPQVSKGAKLGEATRCYSLEEEFLLSARYPR</sequence>
<keyword evidence="2" id="KW-1185">Reference proteome</keyword>
<dbReference type="EnsemblPlants" id="AVESA.00010b.r2.5AG0856220.1">
    <property type="protein sequence ID" value="AVESA.00010b.r2.5AG0856220.1.CDS"/>
    <property type="gene ID" value="AVESA.00010b.r2.5AG0856220"/>
</dbReference>
<evidence type="ECO:0000313" key="2">
    <source>
        <dbReference type="Proteomes" id="UP001732700"/>
    </source>
</evidence>
<organism evidence="1 2">
    <name type="scientific">Avena sativa</name>
    <name type="common">Oat</name>
    <dbReference type="NCBI Taxonomy" id="4498"/>
    <lineage>
        <taxon>Eukaryota</taxon>
        <taxon>Viridiplantae</taxon>
        <taxon>Streptophyta</taxon>
        <taxon>Embryophyta</taxon>
        <taxon>Tracheophyta</taxon>
        <taxon>Spermatophyta</taxon>
        <taxon>Magnoliopsida</taxon>
        <taxon>Liliopsida</taxon>
        <taxon>Poales</taxon>
        <taxon>Poaceae</taxon>
        <taxon>BOP clade</taxon>
        <taxon>Pooideae</taxon>
        <taxon>Poodae</taxon>
        <taxon>Poeae</taxon>
        <taxon>Poeae Chloroplast Group 1 (Aveneae type)</taxon>
        <taxon>Aveninae</taxon>
        <taxon>Avena</taxon>
    </lineage>
</organism>
<protein>
    <submittedName>
        <fullName evidence="1">Uncharacterized protein</fullName>
    </submittedName>
</protein>
<accession>A0ACD5XUL8</accession>
<reference evidence="1" key="2">
    <citation type="submission" date="2025-09" db="UniProtKB">
        <authorList>
            <consortium name="EnsemblPlants"/>
        </authorList>
    </citation>
    <scope>IDENTIFICATION</scope>
</reference>
<name>A0ACD5XUL8_AVESA</name>
<dbReference type="Proteomes" id="UP001732700">
    <property type="component" value="Chromosome 5A"/>
</dbReference>
<proteinExistence type="predicted"/>